<dbReference type="EMBL" id="LKCM01000058">
    <property type="protein sequence ID" value="KPQ44772.1"/>
    <property type="molecule type" value="Genomic_DNA"/>
</dbReference>
<dbReference type="AlphaFoldDB" id="A0A0P8E309"/>
<gene>
    <name evidence="1" type="ORF">MPEBLZ_00658</name>
</gene>
<accession>A0A0P8E309</accession>
<protein>
    <submittedName>
        <fullName evidence="1">Uncharacterized protein</fullName>
    </submittedName>
</protein>
<proteinExistence type="predicted"/>
<name>A0A0P8E309_9EURY</name>
<comment type="caution">
    <text evidence="1">The sequence shown here is derived from an EMBL/GenBank/DDBJ whole genome shotgun (WGS) entry which is preliminary data.</text>
</comment>
<organism evidence="1 2">
    <name type="scientific">Candidatus Methanoperedens nitratireducens</name>
    <dbReference type="NCBI Taxonomy" id="1392998"/>
    <lineage>
        <taxon>Archaea</taxon>
        <taxon>Methanobacteriati</taxon>
        <taxon>Methanobacteriota</taxon>
        <taxon>Stenosarchaea group</taxon>
        <taxon>Methanomicrobia</taxon>
        <taxon>Methanosarcinales</taxon>
        <taxon>ANME-2 cluster</taxon>
        <taxon>Candidatus Methanoperedentaceae</taxon>
        <taxon>Candidatus Methanoperedens</taxon>
    </lineage>
</organism>
<dbReference type="Proteomes" id="UP000050360">
    <property type="component" value="Unassembled WGS sequence"/>
</dbReference>
<sequence>MNIEISPELEKAFKKYVLEKHGELGGKLGEEMEKAISLYLIHDSAMKAYVKKKKNKLEAYRSEQIA</sequence>
<evidence type="ECO:0000313" key="2">
    <source>
        <dbReference type="Proteomes" id="UP000050360"/>
    </source>
</evidence>
<reference evidence="1 2" key="1">
    <citation type="submission" date="2015-09" db="EMBL/GenBank/DDBJ databases">
        <title>A metagenomics-based metabolic model of nitrate-dependent anaerobic oxidation of methane by Methanoperedens-like archaea.</title>
        <authorList>
            <person name="Arshad A."/>
            <person name="Speth D.R."/>
            <person name="De Graaf R.M."/>
            <person name="Op Den Camp H.J."/>
            <person name="Jetten M.S."/>
            <person name="Welte C.U."/>
        </authorList>
    </citation>
    <scope>NUCLEOTIDE SEQUENCE [LARGE SCALE GENOMIC DNA]</scope>
</reference>
<evidence type="ECO:0000313" key="1">
    <source>
        <dbReference type="EMBL" id="KPQ44772.1"/>
    </source>
</evidence>